<reference evidence="4" key="1">
    <citation type="journal article" date="2019" name="Int. J. Syst. Evol. Microbiol.">
        <title>The Global Catalogue of Microorganisms (GCM) 10K type strain sequencing project: providing services to taxonomists for standard genome sequencing and annotation.</title>
        <authorList>
            <consortium name="The Broad Institute Genomics Platform"/>
            <consortium name="The Broad Institute Genome Sequencing Center for Infectious Disease"/>
            <person name="Wu L."/>
            <person name="Ma J."/>
        </authorList>
    </citation>
    <scope>NUCLEOTIDE SEQUENCE [LARGE SCALE GENOMIC DNA]</scope>
    <source>
        <strain evidence="4">NBRC 113072</strain>
    </source>
</reference>
<protein>
    <recommendedName>
        <fullName evidence="1">UPF0246 protein GCM10025883_01670</fullName>
    </recommendedName>
</protein>
<dbReference type="InterPro" id="IPR005583">
    <property type="entry name" value="YaaA"/>
</dbReference>
<dbReference type="NCBIfam" id="NF002542">
    <property type="entry name" value="PRK02101.1-3"/>
    <property type="match status" value="1"/>
</dbReference>
<feature type="region of interest" description="Disordered" evidence="2">
    <location>
        <begin position="1"/>
        <end position="24"/>
    </location>
</feature>
<dbReference type="Pfam" id="PF03883">
    <property type="entry name" value="H2O2_YaaD"/>
    <property type="match status" value="1"/>
</dbReference>
<dbReference type="Proteomes" id="UP001157126">
    <property type="component" value="Unassembled WGS sequence"/>
</dbReference>
<proteinExistence type="inferred from homology"/>
<dbReference type="EMBL" id="BSUO01000001">
    <property type="protein sequence ID" value="GMA38122.1"/>
    <property type="molecule type" value="Genomic_DNA"/>
</dbReference>
<dbReference type="RefSeq" id="WP_284302226.1">
    <property type="nucleotide sequence ID" value="NZ_BSUO01000001.1"/>
</dbReference>
<organism evidence="3 4">
    <name type="scientific">Mobilicoccus caccae</name>
    <dbReference type="NCBI Taxonomy" id="1859295"/>
    <lineage>
        <taxon>Bacteria</taxon>
        <taxon>Bacillati</taxon>
        <taxon>Actinomycetota</taxon>
        <taxon>Actinomycetes</taxon>
        <taxon>Micrococcales</taxon>
        <taxon>Dermatophilaceae</taxon>
        <taxon>Mobilicoccus</taxon>
    </lineage>
</organism>
<dbReference type="PANTHER" id="PTHR30283:SF4">
    <property type="entry name" value="PEROXIDE STRESS RESISTANCE PROTEIN YAAA"/>
    <property type="match status" value="1"/>
</dbReference>
<dbReference type="PANTHER" id="PTHR30283">
    <property type="entry name" value="PEROXIDE STRESS RESPONSE PROTEIN YAAA"/>
    <property type="match status" value="1"/>
</dbReference>
<name>A0ABQ6IMZ5_9MICO</name>
<evidence type="ECO:0000256" key="1">
    <source>
        <dbReference type="HAMAP-Rule" id="MF_00652"/>
    </source>
</evidence>
<comment type="similarity">
    <text evidence="1">Belongs to the UPF0246 family.</text>
</comment>
<accession>A0ABQ6IMZ5</accession>
<evidence type="ECO:0000313" key="4">
    <source>
        <dbReference type="Proteomes" id="UP001157126"/>
    </source>
</evidence>
<gene>
    <name evidence="3" type="ORF">GCM10025883_01670</name>
</gene>
<keyword evidence="4" id="KW-1185">Reference proteome</keyword>
<evidence type="ECO:0000256" key="2">
    <source>
        <dbReference type="SAM" id="MobiDB-lite"/>
    </source>
</evidence>
<evidence type="ECO:0000313" key="3">
    <source>
        <dbReference type="EMBL" id="GMA38122.1"/>
    </source>
</evidence>
<sequence length="263" mass="29336">MLTLLSPAKSLDLDSKPPTKTHTQPRLLAEAEQLVEVMRGKSPEELSELMGISEELAQLNVDRFAAFTTPFTPKNARPAVFTFAGDVYQGLDPRERFDTRDLTEAQKTLRILSGLYGVLRPLDLMQAYRLEMGSRLATDRGASLYDWWGSRITEQIAADLADSPGPDVVVNLASGEYFGAVDADALDARLVEPRFEDQGPTGDWKVISFSAKRARGLMAGWMVQNRVRSVRALREFDEAGYRYQPDLSRPDAPVFRRPRVASA</sequence>
<comment type="caution">
    <text evidence="3">The sequence shown here is derived from an EMBL/GenBank/DDBJ whole genome shotgun (WGS) entry which is preliminary data.</text>
</comment>
<dbReference type="HAMAP" id="MF_00652">
    <property type="entry name" value="UPF0246"/>
    <property type="match status" value="1"/>
</dbReference>